<dbReference type="Proteomes" id="UP001187192">
    <property type="component" value="Unassembled WGS sequence"/>
</dbReference>
<sequence length="69" mass="7984">MSFRERDLVLKTVDHVRRQISRPSKFSPNWEGPFVVKEAYDSGYYGLISVLGGAGIEVINGKWLKRYYC</sequence>
<keyword evidence="2" id="KW-1185">Reference proteome</keyword>
<evidence type="ECO:0000313" key="1">
    <source>
        <dbReference type="EMBL" id="GMN59596.1"/>
    </source>
</evidence>
<comment type="caution">
    <text evidence="1">The sequence shown here is derived from an EMBL/GenBank/DDBJ whole genome shotgun (WGS) entry which is preliminary data.</text>
</comment>
<gene>
    <name evidence="1" type="ORF">TIFTF001_028692</name>
</gene>
<name>A0AA88DQT8_FICCA</name>
<protein>
    <submittedName>
        <fullName evidence="1">Uncharacterized protein</fullName>
    </submittedName>
</protein>
<dbReference type="EMBL" id="BTGU01000089">
    <property type="protein sequence ID" value="GMN59596.1"/>
    <property type="molecule type" value="Genomic_DNA"/>
</dbReference>
<evidence type="ECO:0000313" key="2">
    <source>
        <dbReference type="Proteomes" id="UP001187192"/>
    </source>
</evidence>
<reference evidence="1" key="1">
    <citation type="submission" date="2023-07" db="EMBL/GenBank/DDBJ databases">
        <title>draft genome sequence of fig (Ficus carica).</title>
        <authorList>
            <person name="Takahashi T."/>
            <person name="Nishimura K."/>
        </authorList>
    </citation>
    <scope>NUCLEOTIDE SEQUENCE</scope>
</reference>
<proteinExistence type="predicted"/>
<organism evidence="1 2">
    <name type="scientific">Ficus carica</name>
    <name type="common">Common fig</name>
    <dbReference type="NCBI Taxonomy" id="3494"/>
    <lineage>
        <taxon>Eukaryota</taxon>
        <taxon>Viridiplantae</taxon>
        <taxon>Streptophyta</taxon>
        <taxon>Embryophyta</taxon>
        <taxon>Tracheophyta</taxon>
        <taxon>Spermatophyta</taxon>
        <taxon>Magnoliopsida</taxon>
        <taxon>eudicotyledons</taxon>
        <taxon>Gunneridae</taxon>
        <taxon>Pentapetalae</taxon>
        <taxon>rosids</taxon>
        <taxon>fabids</taxon>
        <taxon>Rosales</taxon>
        <taxon>Moraceae</taxon>
        <taxon>Ficeae</taxon>
        <taxon>Ficus</taxon>
    </lineage>
</organism>
<accession>A0AA88DQT8</accession>
<dbReference type="AlphaFoldDB" id="A0AA88DQT8"/>
<dbReference type="Gramene" id="FCD_00027670-RA">
    <property type="protein sequence ID" value="FCD_00027670-RA:cds"/>
    <property type="gene ID" value="FCD_00027670"/>
</dbReference>